<feature type="compositionally biased region" description="Low complexity" evidence="10">
    <location>
        <begin position="368"/>
        <end position="392"/>
    </location>
</feature>
<dbReference type="GO" id="GO:0005634">
    <property type="term" value="C:nucleus"/>
    <property type="evidence" value="ECO:0007669"/>
    <property type="project" value="UniProtKB-SubCell"/>
</dbReference>
<name>A0AAE0DND6_9LECA</name>
<organism evidence="12 13">
    <name type="scientific">Lepraria neglecta</name>
    <dbReference type="NCBI Taxonomy" id="209136"/>
    <lineage>
        <taxon>Eukaryota</taxon>
        <taxon>Fungi</taxon>
        <taxon>Dikarya</taxon>
        <taxon>Ascomycota</taxon>
        <taxon>Pezizomycotina</taxon>
        <taxon>Lecanoromycetes</taxon>
        <taxon>OSLEUM clade</taxon>
        <taxon>Lecanoromycetidae</taxon>
        <taxon>Lecanorales</taxon>
        <taxon>Lecanorineae</taxon>
        <taxon>Stereocaulaceae</taxon>
        <taxon>Lepraria</taxon>
    </lineage>
</organism>
<evidence type="ECO:0000256" key="10">
    <source>
        <dbReference type="SAM" id="MobiDB-lite"/>
    </source>
</evidence>
<evidence type="ECO:0000313" key="13">
    <source>
        <dbReference type="Proteomes" id="UP001276659"/>
    </source>
</evidence>
<evidence type="ECO:0000256" key="8">
    <source>
        <dbReference type="ARBA" id="ARBA00023242"/>
    </source>
</evidence>
<evidence type="ECO:0000256" key="5">
    <source>
        <dbReference type="ARBA" id="ARBA00022833"/>
    </source>
</evidence>
<evidence type="ECO:0000256" key="6">
    <source>
        <dbReference type="ARBA" id="ARBA00023015"/>
    </source>
</evidence>
<evidence type="ECO:0000256" key="2">
    <source>
        <dbReference type="ARBA" id="ARBA00022723"/>
    </source>
</evidence>
<feature type="compositionally biased region" description="Low complexity" evidence="10">
    <location>
        <begin position="322"/>
        <end position="340"/>
    </location>
</feature>
<keyword evidence="8" id="KW-0539">Nucleus</keyword>
<evidence type="ECO:0000256" key="3">
    <source>
        <dbReference type="ARBA" id="ARBA00022737"/>
    </source>
</evidence>
<feature type="compositionally biased region" description="Polar residues" evidence="10">
    <location>
        <begin position="600"/>
        <end position="625"/>
    </location>
</feature>
<feature type="region of interest" description="Disordered" evidence="10">
    <location>
        <begin position="530"/>
        <end position="629"/>
    </location>
</feature>
<dbReference type="GO" id="GO:0051701">
    <property type="term" value="P:biological process involved in interaction with host"/>
    <property type="evidence" value="ECO:0007669"/>
    <property type="project" value="UniProtKB-ARBA"/>
</dbReference>
<dbReference type="GO" id="GO:0000981">
    <property type="term" value="F:DNA-binding transcription factor activity, RNA polymerase II-specific"/>
    <property type="evidence" value="ECO:0007669"/>
    <property type="project" value="InterPro"/>
</dbReference>
<feature type="region of interest" description="Disordered" evidence="10">
    <location>
        <begin position="205"/>
        <end position="404"/>
    </location>
</feature>
<evidence type="ECO:0000256" key="9">
    <source>
        <dbReference type="PROSITE-ProRule" id="PRU00042"/>
    </source>
</evidence>
<dbReference type="GO" id="GO:0008270">
    <property type="term" value="F:zinc ion binding"/>
    <property type="evidence" value="ECO:0007669"/>
    <property type="project" value="UniProtKB-KW"/>
</dbReference>
<comment type="subcellular location">
    <subcellularLocation>
        <location evidence="1">Nucleus</location>
    </subcellularLocation>
</comment>
<dbReference type="GO" id="GO:0000785">
    <property type="term" value="C:chromatin"/>
    <property type="evidence" value="ECO:0007669"/>
    <property type="project" value="TreeGrafter"/>
</dbReference>
<evidence type="ECO:0000259" key="11">
    <source>
        <dbReference type="PROSITE" id="PS50157"/>
    </source>
</evidence>
<dbReference type="AlphaFoldDB" id="A0AAE0DND6"/>
<dbReference type="PANTHER" id="PTHR40626:SF32">
    <property type="entry name" value="ZINC FINGER PROTEIN RST2"/>
    <property type="match status" value="1"/>
</dbReference>
<dbReference type="GO" id="GO:0000978">
    <property type="term" value="F:RNA polymerase II cis-regulatory region sequence-specific DNA binding"/>
    <property type="evidence" value="ECO:0007669"/>
    <property type="project" value="InterPro"/>
</dbReference>
<keyword evidence="13" id="KW-1185">Reference proteome</keyword>
<dbReference type="Gene3D" id="3.30.160.60">
    <property type="entry name" value="Classic Zinc Finger"/>
    <property type="match status" value="2"/>
</dbReference>
<gene>
    <name evidence="12" type="ORF">OEA41_006787</name>
</gene>
<dbReference type="InterPro" id="IPR051059">
    <property type="entry name" value="VerF-like"/>
</dbReference>
<dbReference type="InterPro" id="IPR013087">
    <property type="entry name" value="Znf_C2H2_type"/>
</dbReference>
<feature type="compositionally biased region" description="Polar residues" evidence="10">
    <location>
        <begin position="286"/>
        <end position="296"/>
    </location>
</feature>
<sequence>MTTFEPVNVGLGLSDYSTDATTPTTPRAPVPTPNRPPPPPPAEDTTQSAPNTPTRLSFGGMTSQRPLPSSPFSNSFPIQHQPLGTTRPGIANRVDSHRSAQSADSQDIDMEESDDGDGGSDAESIDVETGRPSKKKKGQRFFCTEFPPCKLSFTRSEHLARHIRKHTGERPFQCHCSRRFSRLDNLRQHAQTVHVNEEIPGDSLAATGTRFQRQIRTDRVRPPSGRARAGTGGSTGSHGRGHIRGLSASSIGSTASTISRDDSRRRPPPLIMANDSNARNRLSLDTLRSQASTPPGQYSFMVEPSEGASTPTSTTFSTGQNSPGYGSSLGSPSSTVSRSGGFWGSGTHARRLSVPSGPIQFQSPQSNAYPSPYLSPLAPSNASTSSNLSSTLGSPTMSTYSSQRRESAAAEAEWRRRTWHPSTYTYANYSRPATSGLSYYQTPDAPRPAFAPQAATAASQPHRLPGIETFDQIPRRQATPPARGPSPMQIDPAIRPPIYPGPSAQANSGPNDRRGHASWDMSLHQNLTKLDLASGTPPSDAGVWPQQNTSEQGGLNIPTNQPLQAAPILHQESQKRLSETSHYPTSNRVKRQGIYVGHIASNQPRTSPGDSSSSEGVPTTPSFTSAEHHPSIVHSNGYIESSHPHTAVTVSHNAFNPANVRPPTWPLPPEPIHPQHHGPKDTQMSGLEVLVAVATSEENATATPTTYLNE</sequence>
<feature type="compositionally biased region" description="Polar residues" evidence="10">
    <location>
        <begin position="47"/>
        <end position="65"/>
    </location>
</feature>
<protein>
    <recommendedName>
        <fullName evidence="11">C2H2-type domain-containing protein</fullName>
    </recommendedName>
</protein>
<feature type="domain" description="C2H2-type" evidence="11">
    <location>
        <begin position="172"/>
        <end position="199"/>
    </location>
</feature>
<feature type="domain" description="C2H2-type" evidence="11">
    <location>
        <begin position="141"/>
        <end position="171"/>
    </location>
</feature>
<dbReference type="PROSITE" id="PS50157">
    <property type="entry name" value="ZINC_FINGER_C2H2_2"/>
    <property type="match status" value="2"/>
</dbReference>
<evidence type="ECO:0000256" key="7">
    <source>
        <dbReference type="ARBA" id="ARBA00023163"/>
    </source>
</evidence>
<keyword evidence="3" id="KW-0677">Repeat</keyword>
<dbReference type="FunFam" id="3.30.160.60:FF:000758">
    <property type="entry name" value="C2H2 transcription factor, putative"/>
    <property type="match status" value="1"/>
</dbReference>
<comment type="caution">
    <text evidence="12">The sequence shown here is derived from an EMBL/GenBank/DDBJ whole genome shotgun (WGS) entry which is preliminary data.</text>
</comment>
<keyword evidence="2" id="KW-0479">Metal-binding</keyword>
<keyword evidence="6" id="KW-0805">Transcription regulation</keyword>
<feature type="region of interest" description="Disordered" evidence="10">
    <location>
        <begin position="476"/>
        <end position="518"/>
    </location>
</feature>
<dbReference type="EMBL" id="JASNWA010000007">
    <property type="protein sequence ID" value="KAK3173458.1"/>
    <property type="molecule type" value="Genomic_DNA"/>
</dbReference>
<feature type="compositionally biased region" description="Pro residues" evidence="10">
    <location>
        <begin position="26"/>
        <end position="42"/>
    </location>
</feature>
<feature type="compositionally biased region" description="Polar residues" evidence="10">
    <location>
        <begin position="307"/>
        <end position="321"/>
    </location>
</feature>
<evidence type="ECO:0000256" key="1">
    <source>
        <dbReference type="ARBA" id="ARBA00004123"/>
    </source>
</evidence>
<dbReference type="FunFam" id="3.30.160.60:FF:000606">
    <property type="entry name" value="C2H2 transcription factor, putative"/>
    <property type="match status" value="1"/>
</dbReference>
<accession>A0AAE0DND6</accession>
<feature type="compositionally biased region" description="Polar residues" evidence="10">
    <location>
        <begin position="545"/>
        <end position="563"/>
    </location>
</feature>
<keyword evidence="4 9" id="KW-0863">Zinc-finger</keyword>
<keyword evidence="7" id="KW-0804">Transcription</keyword>
<feature type="region of interest" description="Disordered" evidence="10">
    <location>
        <begin position="1"/>
        <end position="138"/>
    </location>
</feature>
<evidence type="ECO:0000256" key="4">
    <source>
        <dbReference type="ARBA" id="ARBA00022771"/>
    </source>
</evidence>
<feature type="compositionally biased region" description="Low complexity" evidence="10">
    <location>
        <begin position="244"/>
        <end position="258"/>
    </location>
</feature>
<proteinExistence type="predicted"/>
<dbReference type="SUPFAM" id="SSF57667">
    <property type="entry name" value="beta-beta-alpha zinc fingers"/>
    <property type="match status" value="1"/>
</dbReference>
<keyword evidence="5" id="KW-0862">Zinc</keyword>
<dbReference type="PANTHER" id="PTHR40626">
    <property type="entry name" value="MIP31509P"/>
    <property type="match status" value="1"/>
</dbReference>
<reference evidence="12" key="1">
    <citation type="submission" date="2022-11" db="EMBL/GenBank/DDBJ databases">
        <title>Chromosomal genome sequence assembly and mating type (MAT) locus characterization of the leprose asexual lichenized fungus Lepraria neglecta (Nyl.) Erichsen.</title>
        <authorList>
            <person name="Allen J.L."/>
            <person name="Pfeffer B."/>
        </authorList>
    </citation>
    <scope>NUCLEOTIDE SEQUENCE</scope>
    <source>
        <strain evidence="12">Allen 5258</strain>
    </source>
</reference>
<dbReference type="InterPro" id="IPR036236">
    <property type="entry name" value="Znf_C2H2_sf"/>
</dbReference>
<feature type="compositionally biased region" description="Low complexity" evidence="10">
    <location>
        <begin position="66"/>
        <end position="77"/>
    </location>
</feature>
<evidence type="ECO:0000313" key="12">
    <source>
        <dbReference type="EMBL" id="KAK3173458.1"/>
    </source>
</evidence>
<feature type="compositionally biased region" description="Acidic residues" evidence="10">
    <location>
        <begin position="106"/>
        <end position="126"/>
    </location>
</feature>
<dbReference type="Proteomes" id="UP001276659">
    <property type="component" value="Unassembled WGS sequence"/>
</dbReference>